<dbReference type="InterPro" id="IPR044876">
    <property type="entry name" value="HRDC_dom_sf"/>
</dbReference>
<proteinExistence type="predicted"/>
<organism evidence="4 5">
    <name type="scientific">Candidatus Acidulodesulfobacterium acidiphilum</name>
    <dbReference type="NCBI Taxonomy" id="2597224"/>
    <lineage>
        <taxon>Bacteria</taxon>
        <taxon>Deltaproteobacteria</taxon>
        <taxon>Candidatus Acidulodesulfobacterales</taxon>
        <taxon>Candidatus Acidulodesulfobacterium</taxon>
    </lineage>
</organism>
<dbReference type="Gene3D" id="3.40.50.300">
    <property type="entry name" value="P-loop containing nucleotide triphosphate hydrolases"/>
    <property type="match status" value="2"/>
</dbReference>
<protein>
    <recommendedName>
        <fullName evidence="3">HRDC domain-containing protein</fullName>
    </recommendedName>
</protein>
<dbReference type="Pfam" id="PF13087">
    <property type="entry name" value="AAA_12"/>
    <property type="match status" value="1"/>
</dbReference>
<accession>A0A520XFR6</accession>
<dbReference type="InterPro" id="IPR045055">
    <property type="entry name" value="DNA2/NAM7-like"/>
</dbReference>
<gene>
    <name evidence="4" type="ORF">EVJ48_03105</name>
</gene>
<dbReference type="Pfam" id="PF00570">
    <property type="entry name" value="HRDC"/>
    <property type="match status" value="1"/>
</dbReference>
<dbReference type="PANTHER" id="PTHR10887:SF530">
    <property type="entry name" value="SUPERFAMILY I DNA HELICASES"/>
    <property type="match status" value="1"/>
</dbReference>
<dbReference type="AlphaFoldDB" id="A0A520XFR6"/>
<dbReference type="InterPro" id="IPR002121">
    <property type="entry name" value="HRDC_dom"/>
</dbReference>
<evidence type="ECO:0000259" key="3">
    <source>
        <dbReference type="PROSITE" id="PS50967"/>
    </source>
</evidence>
<dbReference type="SUPFAM" id="SSF52540">
    <property type="entry name" value="P-loop containing nucleoside triphosphate hydrolases"/>
    <property type="match status" value="1"/>
</dbReference>
<dbReference type="InterPro" id="IPR010997">
    <property type="entry name" value="HRDC-like_sf"/>
</dbReference>
<dbReference type="InterPro" id="IPR027417">
    <property type="entry name" value="P-loop_NTPase"/>
</dbReference>
<dbReference type="Proteomes" id="UP000322454">
    <property type="component" value="Unassembled WGS sequence"/>
</dbReference>
<dbReference type="GO" id="GO:0000166">
    <property type="term" value="F:nucleotide binding"/>
    <property type="evidence" value="ECO:0007669"/>
    <property type="project" value="InterPro"/>
</dbReference>
<feature type="coiled-coil region" evidence="1">
    <location>
        <begin position="801"/>
        <end position="835"/>
    </location>
</feature>
<reference evidence="4 5" key="1">
    <citation type="submission" date="2019-01" db="EMBL/GenBank/DDBJ databases">
        <title>Insights into ecological role of a new deltaproteobacterial order Candidatus Sinidesulfobacterales (Sva0485) by metagenomics and metatranscriptomics.</title>
        <authorList>
            <person name="Tan S."/>
            <person name="Liu J."/>
            <person name="Fang Y."/>
            <person name="Hedlund B."/>
            <person name="Lian Z.-H."/>
            <person name="Huang L.-Y."/>
            <person name="Li J.-T."/>
            <person name="Huang L.-N."/>
            <person name="Li W.-J."/>
            <person name="Jiang H.-C."/>
            <person name="Dong H.-L."/>
            <person name="Shu W.-S."/>
        </authorList>
    </citation>
    <scope>NUCLEOTIDE SEQUENCE [LARGE SCALE GENOMIC DNA]</scope>
    <source>
        <strain evidence="4">AP4</strain>
    </source>
</reference>
<dbReference type="InterPro" id="IPR041679">
    <property type="entry name" value="DNA2/NAM7-like_C"/>
</dbReference>
<evidence type="ECO:0000256" key="1">
    <source>
        <dbReference type="SAM" id="Coils"/>
    </source>
</evidence>
<sequence length="1253" mass="145916">MKAYYQKDTPLTDNEVSVLGELKKWRLGLSKQLNLKAFNIAWDTDLIALVKIKPSSKEELFSINNFNYNKPYIAENAETILKIINEKTNLATNSEQTHPNKNRNAEKKQNKIKNPFSEKDLKILYHLEYFKKIVEYGFFKEWITVNPNHACNIPLTDLRSFLKINKNENDKELYDDSNDFSRFYYGNILKIKNRNAKYNPDYKKFTWFLKSEYPKMLNNFGYIEQSSSFLTDASRIYSELKKTDKNEEIINIFEYYLHAKDLDFYPLLYKNTESKKNDYAAPIIITAELDYSQYYDKKKVKIKFSELPAVSPYNLYIDDDIERASNHLMLCKEEDWSNILNTEIFGNKDAVIEDDDIKNSERWNRLIDFLMDCAEKPLLNKGLIKQNYSLITDKEDQITILRDSYNSFIKFIKNGGDKDNIDYGLLEQYIKKPDQESYAEKLKKETNYEKLKDFLFDEKEPSFTGQIKFHGKPDDMYTLNVEQKIFLHCLKNYKDNIIALNGPPGTGKTTILQSLIATKIVDSTLNNEDMPIFFGASFTNQAKNNIIGGFKIDAIESDSLAEDIGNITKRWLPKINDKTIDYGCVTKSNEKSEREGFLDLQDLETITLNEEWLNKAEEFYIKNFSKISGIDFAKELNIYGNISNFKFNAGQKASLQDAVKLLKSSVKKIYDLYLSPLESKKQNVLKLKTIEHESHIINQEIKALENLLNSYTEKIAQCDQNEKHKNEFIQFWSEYIESYHFIKKILPFLQNELELHRIYNDNKNKYPGIKEIIIEPTRYRIKFIQESIGKIINDKSIEKAKDNLAAEARNIKSRIKQKQSDLDSLNKTIDDVKQIIIKSNGKLNSLLNDNVSEEELIHIYNYLGAIIDNSIKYRLFHLSMRANEGEFIIQAKKLLNDDCLNKEKKFKKSFDGRTKKYKLFALITPCFVSTMHSIYKTLVYYKGSGSNTEYPLSSFIDYLLVDEAGQCSPEIGALSFLFAKRAVIVGDTYQIYPIYKVSGHLDYSIYRHIVESENEISETEFESLPFNCHDYGGSVMKIAQNNSNFWEFPDIERGLYVIEHRRCPKEIIDFSNKLMYKGKLRYPDNWEFKNMVKDKIFENQEPWNFINVSGTCKYVNESRINEAEIGAITQWINDNAHFLEPIEKTVAIITPFKSQAYAIQNRIKDSIDNGDKVTIGTVHALQGAEQKIILFSMTYDKNSAGNFLFIDKYKNIINVAVSRTKQSFYVFGEKELFLKAKEGTATRLLGKYLNIVN</sequence>
<dbReference type="InterPro" id="IPR047187">
    <property type="entry name" value="SF1_C_Upf1"/>
</dbReference>
<dbReference type="SUPFAM" id="SSF47819">
    <property type="entry name" value="HRDC-like"/>
    <property type="match status" value="1"/>
</dbReference>
<dbReference type="PANTHER" id="PTHR10887">
    <property type="entry name" value="DNA2/NAM7 HELICASE FAMILY"/>
    <property type="match status" value="1"/>
</dbReference>
<feature type="coiled-coil region" evidence="1">
    <location>
        <begin position="687"/>
        <end position="721"/>
    </location>
</feature>
<comment type="caution">
    <text evidence="4">The sequence shown here is derived from an EMBL/GenBank/DDBJ whole genome shotgun (WGS) entry which is preliminary data.</text>
</comment>
<evidence type="ECO:0000313" key="5">
    <source>
        <dbReference type="Proteomes" id="UP000322454"/>
    </source>
</evidence>
<dbReference type="EMBL" id="SHMQ01000005">
    <property type="protein sequence ID" value="RZV39925.1"/>
    <property type="molecule type" value="Genomic_DNA"/>
</dbReference>
<dbReference type="GO" id="GO:0003676">
    <property type="term" value="F:nucleic acid binding"/>
    <property type="evidence" value="ECO:0007669"/>
    <property type="project" value="InterPro"/>
</dbReference>
<dbReference type="PROSITE" id="PS50967">
    <property type="entry name" value="HRDC"/>
    <property type="match status" value="1"/>
</dbReference>
<name>A0A520XFR6_9DELT</name>
<keyword evidence="1" id="KW-0175">Coiled coil</keyword>
<feature type="region of interest" description="Disordered" evidence="2">
    <location>
        <begin position="91"/>
        <end position="111"/>
    </location>
</feature>
<feature type="domain" description="HRDC" evidence="3">
    <location>
        <begin position="12"/>
        <end position="94"/>
    </location>
</feature>
<dbReference type="CDD" id="cd18808">
    <property type="entry name" value="SF1_C_Upf1"/>
    <property type="match status" value="1"/>
</dbReference>
<dbReference type="Gene3D" id="1.10.150.80">
    <property type="entry name" value="HRDC domain"/>
    <property type="match status" value="1"/>
</dbReference>
<evidence type="ECO:0000313" key="4">
    <source>
        <dbReference type="EMBL" id="RZV39925.1"/>
    </source>
</evidence>
<evidence type="ECO:0000256" key="2">
    <source>
        <dbReference type="SAM" id="MobiDB-lite"/>
    </source>
</evidence>